<feature type="transmembrane region" description="Helical" evidence="1">
    <location>
        <begin position="100"/>
        <end position="120"/>
    </location>
</feature>
<keyword evidence="1" id="KW-0472">Membrane</keyword>
<gene>
    <name evidence="2" type="ORF">JOE69_000685</name>
</gene>
<feature type="transmembrane region" description="Helical" evidence="1">
    <location>
        <begin position="185"/>
        <end position="204"/>
    </location>
</feature>
<dbReference type="EMBL" id="JAVDQF010000001">
    <property type="protein sequence ID" value="MDR6268447.1"/>
    <property type="molecule type" value="Genomic_DNA"/>
</dbReference>
<evidence type="ECO:0000256" key="1">
    <source>
        <dbReference type="SAM" id="Phobius"/>
    </source>
</evidence>
<evidence type="ECO:0008006" key="4">
    <source>
        <dbReference type="Google" id="ProtNLM"/>
    </source>
</evidence>
<dbReference type="RefSeq" id="WP_036290856.1">
    <property type="nucleotide sequence ID" value="NZ_BAAAHY010000006.1"/>
</dbReference>
<accession>A0ABU1J7P0</accession>
<name>A0ABU1J7P0_9MICC</name>
<organism evidence="2 3">
    <name type="scientific">Arthrobacter russicus</name>
    <dbReference type="NCBI Taxonomy" id="172040"/>
    <lineage>
        <taxon>Bacteria</taxon>
        <taxon>Bacillati</taxon>
        <taxon>Actinomycetota</taxon>
        <taxon>Actinomycetes</taxon>
        <taxon>Micrococcales</taxon>
        <taxon>Micrococcaceae</taxon>
        <taxon>Arthrobacter</taxon>
    </lineage>
</organism>
<keyword evidence="3" id="KW-1185">Reference proteome</keyword>
<comment type="caution">
    <text evidence="2">The sequence shown here is derived from an EMBL/GenBank/DDBJ whole genome shotgun (WGS) entry which is preliminary data.</text>
</comment>
<keyword evidence="1" id="KW-1133">Transmembrane helix</keyword>
<dbReference type="InterPro" id="IPR033458">
    <property type="entry name" value="DUF5134"/>
</dbReference>
<feature type="transmembrane region" description="Helical" evidence="1">
    <location>
        <begin position="43"/>
        <end position="61"/>
    </location>
</feature>
<reference evidence="2 3" key="1">
    <citation type="submission" date="2023-07" db="EMBL/GenBank/DDBJ databases">
        <title>Sequencing the genomes of 1000 actinobacteria strains.</title>
        <authorList>
            <person name="Klenk H.-P."/>
        </authorList>
    </citation>
    <scope>NUCLEOTIDE SEQUENCE [LARGE SCALE GENOMIC DNA]</scope>
    <source>
        <strain evidence="2 3">DSM 14555</strain>
    </source>
</reference>
<protein>
    <recommendedName>
        <fullName evidence="4">DUF5134 domain-containing protein</fullName>
    </recommendedName>
</protein>
<feature type="transmembrane region" description="Helical" evidence="1">
    <location>
        <begin position="67"/>
        <end position="88"/>
    </location>
</feature>
<sequence length="206" mass="22513">MIAAPWNIILTVAFVFTGLVCLIDLTPRLRRTRRNGKPFDGEILIDINHILMSAAMIWMSWSMESALALWVQVGVFAMLTIVLVPLLVRARAATARVDVAGHLVLNAAMIWMLAAMPLLMADMPMDMGDGSEMGMDGQMPMGDAAPMMMATPIWVDVVNVAFIVLSAATMLWWLSRLIRSGHHRLHAACHAVMAAGMGVMLVLMNG</sequence>
<evidence type="ECO:0000313" key="2">
    <source>
        <dbReference type="EMBL" id="MDR6268447.1"/>
    </source>
</evidence>
<dbReference type="Pfam" id="PF17197">
    <property type="entry name" value="DUF5134"/>
    <property type="match status" value="1"/>
</dbReference>
<feature type="transmembrane region" description="Helical" evidence="1">
    <location>
        <begin position="153"/>
        <end position="173"/>
    </location>
</feature>
<feature type="transmembrane region" description="Helical" evidence="1">
    <location>
        <begin position="6"/>
        <end position="23"/>
    </location>
</feature>
<dbReference type="Proteomes" id="UP001185069">
    <property type="component" value="Unassembled WGS sequence"/>
</dbReference>
<evidence type="ECO:0000313" key="3">
    <source>
        <dbReference type="Proteomes" id="UP001185069"/>
    </source>
</evidence>
<keyword evidence="1" id="KW-0812">Transmembrane</keyword>
<proteinExistence type="predicted"/>